<proteinExistence type="predicted"/>
<protein>
    <recommendedName>
        <fullName evidence="3">CCHC-type domain-containing protein</fullName>
    </recommendedName>
</protein>
<comment type="caution">
    <text evidence="1">The sequence shown here is derived from an EMBL/GenBank/DDBJ whole genome shotgun (WGS) entry which is preliminary data.</text>
</comment>
<evidence type="ECO:0000313" key="2">
    <source>
        <dbReference type="Proteomes" id="UP000266673"/>
    </source>
</evidence>
<dbReference type="AlphaFoldDB" id="A0A397V1W3"/>
<dbReference type="InterPro" id="IPR036875">
    <property type="entry name" value="Znf_CCHC_sf"/>
</dbReference>
<dbReference type="GO" id="GO:0003676">
    <property type="term" value="F:nucleic acid binding"/>
    <property type="evidence" value="ECO:0007669"/>
    <property type="project" value="InterPro"/>
</dbReference>
<dbReference type="Proteomes" id="UP000266673">
    <property type="component" value="Unassembled WGS sequence"/>
</dbReference>
<dbReference type="GO" id="GO:0008270">
    <property type="term" value="F:zinc ion binding"/>
    <property type="evidence" value="ECO:0007669"/>
    <property type="project" value="InterPro"/>
</dbReference>
<gene>
    <name evidence="1" type="ORF">C2G38_2192483</name>
</gene>
<name>A0A397V1W3_9GLOM</name>
<accession>A0A397V1W3</accession>
<dbReference type="SUPFAM" id="SSF57756">
    <property type="entry name" value="Retrovirus zinc finger-like domains"/>
    <property type="match status" value="1"/>
</dbReference>
<evidence type="ECO:0008006" key="3">
    <source>
        <dbReference type="Google" id="ProtNLM"/>
    </source>
</evidence>
<evidence type="ECO:0000313" key="1">
    <source>
        <dbReference type="EMBL" id="RIB15397.1"/>
    </source>
</evidence>
<dbReference type="EMBL" id="QKWP01000747">
    <property type="protein sequence ID" value="RIB15397.1"/>
    <property type="molecule type" value="Genomic_DNA"/>
</dbReference>
<sequence length="122" mass="13819">MSVNNFNVQQTQNAIDKENIELSIKFKNPSKVAIRGRPKSASHSNQVLEIVHNRKKYEYNCKICKRPGHNAAMCPKGTDVTNTDDTKTDTAKYQEADFLGTGLDESSLIEYLEELFYKACDN</sequence>
<organism evidence="1 2">
    <name type="scientific">Gigaspora rosea</name>
    <dbReference type="NCBI Taxonomy" id="44941"/>
    <lineage>
        <taxon>Eukaryota</taxon>
        <taxon>Fungi</taxon>
        <taxon>Fungi incertae sedis</taxon>
        <taxon>Mucoromycota</taxon>
        <taxon>Glomeromycotina</taxon>
        <taxon>Glomeromycetes</taxon>
        <taxon>Diversisporales</taxon>
        <taxon>Gigasporaceae</taxon>
        <taxon>Gigaspora</taxon>
    </lineage>
</organism>
<reference evidence="1 2" key="1">
    <citation type="submission" date="2018-06" db="EMBL/GenBank/DDBJ databases">
        <title>Comparative genomics reveals the genomic features of Rhizophagus irregularis, R. cerebriforme, R. diaphanum and Gigaspora rosea, and their symbiotic lifestyle signature.</title>
        <authorList>
            <person name="Morin E."/>
            <person name="San Clemente H."/>
            <person name="Chen E.C.H."/>
            <person name="De La Providencia I."/>
            <person name="Hainaut M."/>
            <person name="Kuo A."/>
            <person name="Kohler A."/>
            <person name="Murat C."/>
            <person name="Tang N."/>
            <person name="Roy S."/>
            <person name="Loubradou J."/>
            <person name="Henrissat B."/>
            <person name="Grigoriev I.V."/>
            <person name="Corradi N."/>
            <person name="Roux C."/>
            <person name="Martin F.M."/>
        </authorList>
    </citation>
    <scope>NUCLEOTIDE SEQUENCE [LARGE SCALE GENOMIC DNA]</scope>
    <source>
        <strain evidence="1 2">DAOM 194757</strain>
    </source>
</reference>
<keyword evidence="2" id="KW-1185">Reference proteome</keyword>